<dbReference type="Pfam" id="PF03732">
    <property type="entry name" value="Retrotrans_gag"/>
    <property type="match status" value="1"/>
</dbReference>
<feature type="compositionally biased region" description="Acidic residues" evidence="1">
    <location>
        <begin position="90"/>
        <end position="107"/>
    </location>
</feature>
<accession>A0A699I7X7</accession>
<feature type="region of interest" description="Disordered" evidence="1">
    <location>
        <begin position="262"/>
        <end position="286"/>
    </location>
</feature>
<feature type="compositionally biased region" description="Low complexity" evidence="1">
    <location>
        <begin position="74"/>
        <end position="87"/>
    </location>
</feature>
<feature type="region of interest" description="Disordered" evidence="1">
    <location>
        <begin position="1"/>
        <end position="148"/>
    </location>
</feature>
<protein>
    <submittedName>
        <fullName evidence="3">Reverse transcriptase domain-containing protein</fullName>
    </submittedName>
</protein>
<proteinExistence type="predicted"/>
<gene>
    <name evidence="3" type="ORF">Tci_503704</name>
</gene>
<dbReference type="GO" id="GO:0003964">
    <property type="term" value="F:RNA-directed DNA polymerase activity"/>
    <property type="evidence" value="ECO:0007669"/>
    <property type="project" value="UniProtKB-KW"/>
</dbReference>
<evidence type="ECO:0000259" key="2">
    <source>
        <dbReference type="Pfam" id="PF03732"/>
    </source>
</evidence>
<reference evidence="3" key="1">
    <citation type="journal article" date="2019" name="Sci. Rep.">
        <title>Draft genome of Tanacetum cinerariifolium, the natural source of mosquito coil.</title>
        <authorList>
            <person name="Yamashiro T."/>
            <person name="Shiraishi A."/>
            <person name="Satake H."/>
            <person name="Nakayama K."/>
        </authorList>
    </citation>
    <scope>NUCLEOTIDE SEQUENCE</scope>
</reference>
<keyword evidence="3" id="KW-0808">Transferase</keyword>
<dbReference type="EMBL" id="BKCJ010264668">
    <property type="protein sequence ID" value="GEZ31731.1"/>
    <property type="molecule type" value="Genomic_DNA"/>
</dbReference>
<feature type="domain" description="Retrotransposon gag" evidence="2">
    <location>
        <begin position="438"/>
        <end position="528"/>
    </location>
</feature>
<feature type="compositionally biased region" description="Acidic residues" evidence="1">
    <location>
        <begin position="114"/>
        <end position="132"/>
    </location>
</feature>
<name>A0A699I7X7_TANCI</name>
<feature type="compositionally biased region" description="Pro residues" evidence="1">
    <location>
        <begin position="23"/>
        <end position="47"/>
    </location>
</feature>
<comment type="caution">
    <text evidence="3">The sequence shown here is derived from an EMBL/GenBank/DDBJ whole genome shotgun (WGS) entry which is preliminary data.</text>
</comment>
<dbReference type="AlphaFoldDB" id="A0A699I7X7"/>
<evidence type="ECO:0000313" key="3">
    <source>
        <dbReference type="EMBL" id="GEZ31731.1"/>
    </source>
</evidence>
<dbReference type="InterPro" id="IPR005162">
    <property type="entry name" value="Retrotrans_gag_dom"/>
</dbReference>
<sequence length="567" mass="63143">TSESIAYGYDGLLIQPVASPSPDYVPGPEHPPSPDYVPGPEHPPSPIKIPYVPELEYPEYLAPSDDEAPLEDQPLPADASPIAASPDYVADSDPEEDPEEDLVDDQADYPVDGGDGDDEPFEDDDDDYTDDEDPKRSPLRMMTRRRRSTQLRPTLLLNLLERKTVRPEPPMSASMEACIARHAAFPSPPPLIPSLQLPFPSPLTTSLTDIGAPLGYRAVGIRIRALLLSTSRRTDIPEADMPPQKRACLTAPTPRFNIGEISATGAARQPGPTESDHRRSPTTLEGVNERVTELDTTVRKRTYKFETQLTTTLRRIEVLEGRDPVPQEGPVEAGSSWTFVYLLAMIKMAPRRRTARVTPAATTTPTTTVTNAQLQALIDRGVTAALAERNADRSRNGNNSNDSGIGGRRQMTTPRECSYTNFLKCQPMSFQGTEGVVGSALTWWNSYIRAVRQDVAYAMPWAALKRMITSKYCPRGEIQKMESEFWNLKVKGLDLLNFNHRFQELALICERMFPKEVEKVERYIDGLPDMIHGSVKASKPQSMHEAIEFATKMMDKKMLTHAERQAE</sequence>
<keyword evidence="3" id="KW-0695">RNA-directed DNA polymerase</keyword>
<evidence type="ECO:0000256" key="1">
    <source>
        <dbReference type="SAM" id="MobiDB-lite"/>
    </source>
</evidence>
<organism evidence="3">
    <name type="scientific">Tanacetum cinerariifolium</name>
    <name type="common">Dalmatian daisy</name>
    <name type="synonym">Chrysanthemum cinerariifolium</name>
    <dbReference type="NCBI Taxonomy" id="118510"/>
    <lineage>
        <taxon>Eukaryota</taxon>
        <taxon>Viridiplantae</taxon>
        <taxon>Streptophyta</taxon>
        <taxon>Embryophyta</taxon>
        <taxon>Tracheophyta</taxon>
        <taxon>Spermatophyta</taxon>
        <taxon>Magnoliopsida</taxon>
        <taxon>eudicotyledons</taxon>
        <taxon>Gunneridae</taxon>
        <taxon>Pentapetalae</taxon>
        <taxon>asterids</taxon>
        <taxon>campanulids</taxon>
        <taxon>Asterales</taxon>
        <taxon>Asteraceae</taxon>
        <taxon>Asteroideae</taxon>
        <taxon>Anthemideae</taxon>
        <taxon>Anthemidinae</taxon>
        <taxon>Tanacetum</taxon>
    </lineage>
</organism>
<keyword evidence="3" id="KW-0548">Nucleotidyltransferase</keyword>
<feature type="region of interest" description="Disordered" evidence="1">
    <location>
        <begin position="387"/>
        <end position="412"/>
    </location>
</feature>
<feature type="non-terminal residue" evidence="3">
    <location>
        <position position="1"/>
    </location>
</feature>